<proteinExistence type="predicted"/>
<dbReference type="Pfam" id="PF03616">
    <property type="entry name" value="Glt_symporter"/>
    <property type="match status" value="1"/>
</dbReference>
<protein>
    <submittedName>
        <fullName evidence="1">Sodium/glutamate symporter</fullName>
    </submittedName>
</protein>
<keyword evidence="1" id="KW-0614">Plasmid</keyword>
<gene>
    <name evidence="1" type="ORF">LH706_19945</name>
</gene>
<name>A0ABY6NLP3_RALSL</name>
<sequence length="110" mass="11702">MARRSGLEVRFDTSKQTPLMLVCFASIGLNAKRSSLKVRGGGAMLLRFVLVVLGRLILQDALGIGLAKALVPAGGVIGPPEGRRNEVWLEVHSRCDSQTNSGDSQTLAIS</sequence>
<organism evidence="1">
    <name type="scientific">Ralstonia solanacearum</name>
    <name type="common">Pseudomonas solanacearum</name>
    <dbReference type="NCBI Taxonomy" id="305"/>
    <lineage>
        <taxon>Bacteria</taxon>
        <taxon>Pseudomonadati</taxon>
        <taxon>Pseudomonadota</taxon>
        <taxon>Betaproteobacteria</taxon>
        <taxon>Burkholderiales</taxon>
        <taxon>Burkholderiaceae</taxon>
        <taxon>Ralstonia</taxon>
        <taxon>Ralstonia solanacearum species complex</taxon>
    </lineage>
</organism>
<dbReference type="EMBL" id="CP085044">
    <property type="protein sequence ID" value="UZF18243.1"/>
    <property type="molecule type" value="Genomic_DNA"/>
</dbReference>
<accession>A0ABY6NLP3</accession>
<geneLocation type="plasmid" evidence="1">
    <name>p1</name>
</geneLocation>
<evidence type="ECO:0000313" key="1">
    <source>
        <dbReference type="EMBL" id="UZF18243.1"/>
    </source>
</evidence>
<reference evidence="1" key="1">
    <citation type="submission" date="2021-10" db="EMBL/GenBank/DDBJ databases">
        <title>Complete genome sequences of five Ralstonia solancearum strains isolated from sunflower.</title>
        <authorList>
            <person name="She X."/>
            <person name="He Z."/>
        </authorList>
    </citation>
    <scope>NUCLEOTIDE SEQUENCE</scope>
    <source>
        <strain evidence="1">RS638</strain>
    </source>
</reference>
<dbReference type="InterPro" id="IPR004445">
    <property type="entry name" value="GltS"/>
</dbReference>